<gene>
    <name evidence="1" type="ORF">OUZ56_006195</name>
</gene>
<comment type="caution">
    <text evidence="1">The sequence shown here is derived from an EMBL/GenBank/DDBJ whole genome shotgun (WGS) entry which is preliminary data.</text>
</comment>
<dbReference type="Proteomes" id="UP001234178">
    <property type="component" value="Unassembled WGS sequence"/>
</dbReference>
<protein>
    <submittedName>
        <fullName evidence="1">Uncharacterized protein</fullName>
    </submittedName>
</protein>
<evidence type="ECO:0000313" key="2">
    <source>
        <dbReference type="Proteomes" id="UP001234178"/>
    </source>
</evidence>
<organism evidence="1 2">
    <name type="scientific">Daphnia magna</name>
    <dbReference type="NCBI Taxonomy" id="35525"/>
    <lineage>
        <taxon>Eukaryota</taxon>
        <taxon>Metazoa</taxon>
        <taxon>Ecdysozoa</taxon>
        <taxon>Arthropoda</taxon>
        <taxon>Crustacea</taxon>
        <taxon>Branchiopoda</taxon>
        <taxon>Diplostraca</taxon>
        <taxon>Cladocera</taxon>
        <taxon>Anomopoda</taxon>
        <taxon>Daphniidae</taxon>
        <taxon>Daphnia</taxon>
    </lineage>
</organism>
<reference evidence="1 2" key="1">
    <citation type="journal article" date="2023" name="Nucleic Acids Res.">
        <title>The hologenome of Daphnia magna reveals possible DNA methylation and microbiome-mediated evolution of the host genome.</title>
        <authorList>
            <person name="Chaturvedi A."/>
            <person name="Li X."/>
            <person name="Dhandapani V."/>
            <person name="Marshall H."/>
            <person name="Kissane S."/>
            <person name="Cuenca-Cambronero M."/>
            <person name="Asole G."/>
            <person name="Calvet F."/>
            <person name="Ruiz-Romero M."/>
            <person name="Marangio P."/>
            <person name="Guigo R."/>
            <person name="Rago D."/>
            <person name="Mirbahai L."/>
            <person name="Eastwood N."/>
            <person name="Colbourne J.K."/>
            <person name="Zhou J."/>
            <person name="Mallon E."/>
            <person name="Orsini L."/>
        </authorList>
    </citation>
    <scope>NUCLEOTIDE SEQUENCE [LARGE SCALE GENOMIC DNA]</scope>
    <source>
        <strain evidence="1">LRV0_1</strain>
    </source>
</reference>
<accession>A0ABQ9YUX7</accession>
<dbReference type="EMBL" id="JAOYFB010000001">
    <property type="protein sequence ID" value="KAK4004460.1"/>
    <property type="molecule type" value="Genomic_DNA"/>
</dbReference>
<name>A0ABQ9YUX7_9CRUS</name>
<proteinExistence type="predicted"/>
<sequence>MTRLMMRIQDASVTEFDNFLDTSIGRPVQVPLVFTEFDKGHRRYRVPSAVDRGNDSRLRPLRPVSAIVNFARGITWDGGSKLVGVKCDETPF</sequence>
<keyword evidence="2" id="KW-1185">Reference proteome</keyword>
<evidence type="ECO:0000313" key="1">
    <source>
        <dbReference type="EMBL" id="KAK4004460.1"/>
    </source>
</evidence>